<proteinExistence type="predicted"/>
<comment type="caution">
    <text evidence="1">The sequence shown here is derived from an EMBL/GenBank/DDBJ whole genome shotgun (WGS) entry which is preliminary data.</text>
</comment>
<accession>A0A251YPM5</accession>
<name>A0A251YPM5_CLAMM</name>
<evidence type="ECO:0000313" key="2">
    <source>
        <dbReference type="Proteomes" id="UP000195062"/>
    </source>
</evidence>
<evidence type="ECO:0000313" key="1">
    <source>
        <dbReference type="EMBL" id="OUE01472.1"/>
    </source>
</evidence>
<keyword evidence="2" id="KW-1185">Reference proteome</keyword>
<dbReference type="Proteomes" id="UP000195062">
    <property type="component" value="Unassembled WGS sequence"/>
</dbReference>
<dbReference type="EMBL" id="MDHH01000003">
    <property type="protein sequence ID" value="OUE01472.1"/>
    <property type="molecule type" value="Genomic_DNA"/>
</dbReference>
<reference evidence="1 2" key="1">
    <citation type="submission" date="2016-08" db="EMBL/GenBank/DDBJ databases">
        <title>Genome sequence of Clavibacter michiganensis subsp. michiganensis strain CASJ007.</title>
        <authorList>
            <person name="Thapa S.P."/>
            <person name="Coaker G."/>
        </authorList>
    </citation>
    <scope>NUCLEOTIDE SEQUENCE [LARGE SCALE GENOMIC DNA]</scope>
    <source>
        <strain evidence="1">CASJ007</strain>
    </source>
</reference>
<sequence>MAPPLKSRCRFCQTTEGKRSNEHVLRRKFKKLMWTYPDTFYSYAENGTVQHSRRVNATAFDVKVNEVCKACNEGWLEELEDDVEAMVMTLARGKTPSDEEAHWDKLALWMTVRALLRTLTDPEQSRIPKRVFESIYRDRAVPEDFIVMWARTKSYYLPGGRSMIRWHGRKNHKAGDAPVGFDGTVSYGIGRLFFQVHICSESNAAKGLIAGHALHVMEVSPDAWMVIFPEVTELPTPGNILDEFTAMSAAASPQRDDPTLNVLGTREAHGVFGQRTR</sequence>
<gene>
    <name evidence="1" type="ORF">CMMCAS07_14275</name>
</gene>
<protein>
    <recommendedName>
        <fullName evidence="3">HNH endonuclease</fullName>
    </recommendedName>
</protein>
<evidence type="ECO:0008006" key="3">
    <source>
        <dbReference type="Google" id="ProtNLM"/>
    </source>
</evidence>
<dbReference type="AlphaFoldDB" id="A0A251YPM5"/>
<organism evidence="1 2">
    <name type="scientific">Clavibacter michiganensis subsp. michiganensis</name>
    <dbReference type="NCBI Taxonomy" id="33013"/>
    <lineage>
        <taxon>Bacteria</taxon>
        <taxon>Bacillati</taxon>
        <taxon>Actinomycetota</taxon>
        <taxon>Actinomycetes</taxon>
        <taxon>Micrococcales</taxon>
        <taxon>Microbacteriaceae</taxon>
        <taxon>Clavibacter</taxon>
    </lineage>
</organism>